<gene>
    <name evidence="1" type="ORF">ENJ96_03930</name>
</gene>
<accession>A0A7V5NZQ8</accession>
<comment type="caution">
    <text evidence="1">The sequence shown here is derived from an EMBL/GenBank/DDBJ whole genome shotgun (WGS) entry which is preliminary data.</text>
</comment>
<evidence type="ECO:0000313" key="1">
    <source>
        <dbReference type="EMBL" id="HHI96979.1"/>
    </source>
</evidence>
<dbReference type="AlphaFoldDB" id="A0A7V5NZQ8"/>
<dbReference type="EMBL" id="DROK01000116">
    <property type="protein sequence ID" value="HHI96979.1"/>
    <property type="molecule type" value="Genomic_DNA"/>
</dbReference>
<reference evidence="1" key="1">
    <citation type="journal article" date="2020" name="mSystems">
        <title>Genome- and Community-Level Interaction Insights into Carbon Utilization and Element Cycling Functions of Hydrothermarchaeota in Hydrothermal Sediment.</title>
        <authorList>
            <person name="Zhou Z."/>
            <person name="Liu Y."/>
            <person name="Xu W."/>
            <person name="Pan J."/>
            <person name="Luo Z.H."/>
            <person name="Li M."/>
        </authorList>
    </citation>
    <scope>NUCLEOTIDE SEQUENCE [LARGE SCALE GENOMIC DNA]</scope>
    <source>
        <strain evidence="1">HyVt-533</strain>
    </source>
</reference>
<name>A0A7V5NZQ8_9BACT</name>
<dbReference type="Proteomes" id="UP000886101">
    <property type="component" value="Unassembled WGS sequence"/>
</dbReference>
<proteinExistence type="predicted"/>
<organism evidence="1">
    <name type="scientific">Thermodesulfatator atlanticus</name>
    <dbReference type="NCBI Taxonomy" id="501497"/>
    <lineage>
        <taxon>Bacteria</taxon>
        <taxon>Pseudomonadati</taxon>
        <taxon>Thermodesulfobacteriota</taxon>
        <taxon>Thermodesulfobacteria</taxon>
        <taxon>Thermodesulfobacteriales</taxon>
        <taxon>Thermodesulfatatoraceae</taxon>
        <taxon>Thermodesulfatator</taxon>
    </lineage>
</organism>
<dbReference type="Pfam" id="PF04458">
    <property type="entry name" value="DUF505"/>
    <property type="match status" value="1"/>
</dbReference>
<dbReference type="InterPro" id="IPR007548">
    <property type="entry name" value="DUF505"/>
</dbReference>
<protein>
    <submittedName>
        <fullName evidence="1">DUF505 domain-containing protein</fullName>
    </submittedName>
</protein>
<sequence>MLIKKEHAQALLKLLSFEEETATKGMEIPEADENLYFELEVQALVRQSAPLKRELTYLGRELALVLRDLIEKGALKPPEEWTEGWRFLGTEIIAMLEAAGLSGQVGPLAREILQERGLAGEIKDQETGKRYIGLTEAGKRLFEIYQALEPELEISAQLAQEIRKIPAGPARASLLTTDTHTKHLLEGMRLLAYSVPTSDIYAFTALGQAVKKTLSLGGFGEGDVLTGDLLWALADVADGRTVPEATVAILQSLGYIDQNLELLPAGYWALEVLRLWKRDLVPEAWTIAIEDEEVEILQAIEALWQKAQNNPEETPTFANLRAEMIDRKIKQYKALLERYGRKIEEMPEKYQQIAGEFIIAKDLARWYDDNFNLRLSLYSLESFNLIKTGTDHKNREVFELTDFGRQVLTDQEQRVRDISSTAVKAITMTRRSFSAPNVEWVEEAKEAGLLGTGEPTQSGYLYAELAENIRRAPHLTRYEAEILASIPARGIDVEELFKMVGEGKRRRFKWALEKLEARHLISLLPDGNIMETEAGELLDRAVSGVPKNFGHPINPLIFRVLEALAKVGTLFVKEKRIRILPKNIKEAMRLSGLPEEVFDDVLKAARHAGYVGKNTITEAGYLVLQAVEKMNPRTEVKTFYQGA</sequence>